<protein>
    <submittedName>
        <fullName evidence="1">Uncharacterized protein</fullName>
    </submittedName>
</protein>
<organism evidence="1 2">
    <name type="scientific">Haloactinospora alba</name>
    <dbReference type="NCBI Taxonomy" id="405555"/>
    <lineage>
        <taxon>Bacteria</taxon>
        <taxon>Bacillati</taxon>
        <taxon>Actinomycetota</taxon>
        <taxon>Actinomycetes</taxon>
        <taxon>Streptosporangiales</taxon>
        <taxon>Nocardiopsidaceae</taxon>
        <taxon>Haloactinospora</taxon>
    </lineage>
</organism>
<keyword evidence="2" id="KW-1185">Reference proteome</keyword>
<sequence>MAHNAPCEKARFHTCRCSGCGGSLHGWPGHLRRAGGTAEGRESLRSAAEQRWRSAFGTGRRGVTTPREPNWYLRSAAADTVVVDIVDWLATGEEKRSRVARVGSCVCDDTLKDIDGYARRNSSCNGDLRKGRYFLTGHFWCALLADVSRAADAAHENVDGVPERATEALFGSGENPGWGETKFYVAEFALAGLWSYVKPLAVAWDLESLVRTIRVLAVLICPDPGSHPRVARLCMSPLATDILTVTAESRLHQGFGAALDAASAA</sequence>
<gene>
    <name evidence="1" type="ORF">FHX37_1326</name>
</gene>
<evidence type="ECO:0000313" key="2">
    <source>
        <dbReference type="Proteomes" id="UP000317422"/>
    </source>
</evidence>
<name>A0A543NHV0_9ACTN</name>
<dbReference type="EMBL" id="VFQC01000001">
    <property type="protein sequence ID" value="TQN31423.1"/>
    <property type="molecule type" value="Genomic_DNA"/>
</dbReference>
<dbReference type="AlphaFoldDB" id="A0A543NHV0"/>
<comment type="caution">
    <text evidence="1">The sequence shown here is derived from an EMBL/GenBank/DDBJ whole genome shotgun (WGS) entry which is preliminary data.</text>
</comment>
<evidence type="ECO:0000313" key="1">
    <source>
        <dbReference type="EMBL" id="TQN31423.1"/>
    </source>
</evidence>
<proteinExistence type="predicted"/>
<accession>A0A543NHV0</accession>
<dbReference type="Proteomes" id="UP000317422">
    <property type="component" value="Unassembled WGS sequence"/>
</dbReference>
<reference evidence="1 2" key="1">
    <citation type="submission" date="2019-06" db="EMBL/GenBank/DDBJ databases">
        <title>Sequencing the genomes of 1000 actinobacteria strains.</title>
        <authorList>
            <person name="Klenk H.-P."/>
        </authorList>
    </citation>
    <scope>NUCLEOTIDE SEQUENCE [LARGE SCALE GENOMIC DNA]</scope>
    <source>
        <strain evidence="1 2">DSM 45015</strain>
    </source>
</reference>